<accession>A0A953HTP7</accession>
<feature type="transmembrane region" description="Helical" evidence="8">
    <location>
        <begin position="529"/>
        <end position="559"/>
    </location>
</feature>
<gene>
    <name evidence="9" type="ORF">KUV50_07865</name>
</gene>
<protein>
    <submittedName>
        <fullName evidence="9">CusA/CzcA family heavy metal efflux RND transporter</fullName>
    </submittedName>
</protein>
<evidence type="ECO:0000256" key="5">
    <source>
        <dbReference type="ARBA" id="ARBA00022692"/>
    </source>
</evidence>
<feature type="transmembrane region" description="Helical" evidence="8">
    <location>
        <begin position="453"/>
        <end position="473"/>
    </location>
</feature>
<sequence>MLDKIIHFSIHNKVLILLFTALLTGFGVYSLFNIPVGAVPDITNNQVQVITTSRNLSTQDVEQFLTYPVELEMANLPNVKEIRSISKFGLSVVTIVFDDHVGTYLPRQLIAEKLKSAEEKIPDGFGVPFMGPITTGLGEIYQYTLEVDSAHQEKYSLTDLRTIQDWIVKRQLSGIPGVVEVNTWGGYLKQYEVAVNPERLRALQIPVTEIFDALEKNNSVAGGGYIEKTNESYFIRGEGLANSLDDIENIVVTIRDGKPIFIRDVGTVGFGHANRFGAITGNGEGEKVLGQVMLLKGANVEDVIGRVVDRVESIQSSLPEGVYINAFLERTELIGKTTFTIAENLILGFLIVVFVVVLLLGNLRSGLVVGSVIPLSLLFALSMMYILGIDANLMSLGAIDFGIIIDGAVIIVEFIAFQMTQQSGKLQGLTGGEKRSMIDKITHESASKMMRSAIFGQIIIIIVFIPILSLTGVEGKMFGPMAMVFSLALAGTMILGLTYVPVMASLFLKPSKKNSNNISHRLIRGLENLYHPVIVWALRMKWLVLLLAVGLLGLTVFLFSKMGGEFVPTLDEGDLVIQPILKTGTSLTKTIETTTQIEKILLTFPEVEQVVTRIGAAEVPTDPMSMEETDVIVKLTPIKTWTTAGTKVDLIDEFQDKLSVIPGVEYEFTQPIEMRFNELITGVRADLAVKIFGEDLDVLHRKAVEVENAIRDVDGASDIITEKTVGLPQMSVEFDRAKIARYGLNIAQLNDILTMAFAGKAAGTIFEGERQFDLVVRLEEGYRKDLADLEKTTVQLPNGQAVPFTEFASIQYTTGPAMISRDDTRRRIVVGVNVRDRDLESVVNDVQNIIAEEIDMPPGYTVEYGGQFENLRSARQRLTIVIPIALILIFFLLYFAFHSVRDALLIYTAIPLSAVGGVMLLFIRDMPFSISASIGFIALFGVAVLNGIVLIEHFKELKSQGMTDIHRRIILGTKHRMRPVLLTASAAAMGFLPMAISTNVGAEVQRPLATVVIGGLISATILTLLVLPVLYAMVESRSAQRALKKAPMTILLLILGTIGLTAQNDPISISLDDAISLALENNQGIQASSGRINQNKVLENSAFDVEKTEVYYNFDQSNLAENGFPLHVWGVNQSFEFPTIYKARRQVLESNTLLSRDQLAIRKRMLTKEVSQAYYAVLYWNKIETHYKRLDSLYGRFVRAATRRYESGETNRLVQVTAENKQQEVHLLLMQSRANEQQALVSLRKWLQTSDSVTIQDQELIPLNLQPLDTMNHPGLSFYINQQVQADNQLEYQRRLQWPDIHLGIFQGLNGQEAPNSYLGFQIGLGIPLFNGAQKSRIEAARVERIIRQHESFNYKKNLRNDYQSILRKLQSLRQGIDYYENTGQSYALEILSNAQALFESGEIDFLQYIQLMDQAQQIERKYLDHVYRYNQAVLEANYLIE</sequence>
<name>A0A953HTP7_9BACT</name>
<dbReference type="Gene3D" id="3.30.70.1440">
    <property type="entry name" value="Multidrug efflux transporter AcrB pore domain"/>
    <property type="match status" value="1"/>
</dbReference>
<dbReference type="SUPFAM" id="SSF82693">
    <property type="entry name" value="Multidrug efflux transporter AcrB pore domain, PN1, PN2, PC1 and PC2 subdomains"/>
    <property type="match status" value="3"/>
</dbReference>
<feature type="transmembrane region" description="Helical" evidence="8">
    <location>
        <begin position="341"/>
        <end position="360"/>
    </location>
</feature>
<feature type="transmembrane region" description="Helical" evidence="8">
    <location>
        <begin position="878"/>
        <end position="897"/>
    </location>
</feature>
<evidence type="ECO:0000256" key="8">
    <source>
        <dbReference type="SAM" id="Phobius"/>
    </source>
</evidence>
<dbReference type="Gene3D" id="3.30.70.1430">
    <property type="entry name" value="Multidrug efflux transporter AcrB pore domain"/>
    <property type="match status" value="2"/>
</dbReference>
<evidence type="ECO:0000256" key="6">
    <source>
        <dbReference type="ARBA" id="ARBA00022989"/>
    </source>
</evidence>
<comment type="caution">
    <text evidence="9">The sequence shown here is derived from an EMBL/GenBank/DDBJ whole genome shotgun (WGS) entry which is preliminary data.</text>
</comment>
<dbReference type="EMBL" id="JAHVHU010000007">
    <property type="protein sequence ID" value="MBY5958041.1"/>
    <property type="molecule type" value="Genomic_DNA"/>
</dbReference>
<evidence type="ECO:0000256" key="4">
    <source>
        <dbReference type="ARBA" id="ARBA00022475"/>
    </source>
</evidence>
<feature type="transmembrane region" description="Helical" evidence="8">
    <location>
        <begin position="977"/>
        <end position="996"/>
    </location>
</feature>
<dbReference type="Gene3D" id="1.20.1600.10">
    <property type="entry name" value="Outer membrane efflux proteins (OEP)"/>
    <property type="match status" value="1"/>
</dbReference>
<dbReference type="InterPro" id="IPR004763">
    <property type="entry name" value="CusA-like"/>
</dbReference>
<keyword evidence="3" id="KW-0813">Transport</keyword>
<dbReference type="Gene3D" id="3.30.70.1320">
    <property type="entry name" value="Multidrug efflux transporter AcrB pore domain like"/>
    <property type="match status" value="1"/>
</dbReference>
<evidence type="ECO:0000256" key="3">
    <source>
        <dbReference type="ARBA" id="ARBA00022448"/>
    </source>
</evidence>
<reference evidence="9" key="1">
    <citation type="submission" date="2021-06" db="EMBL/GenBank/DDBJ databases">
        <title>44 bacteria genomes isolated from Dapeng, Shenzhen.</title>
        <authorList>
            <person name="Zheng W."/>
            <person name="Yu S."/>
            <person name="Huang Y."/>
        </authorList>
    </citation>
    <scope>NUCLEOTIDE SEQUENCE</scope>
    <source>
        <strain evidence="9">DP5N28-2</strain>
    </source>
</reference>
<comment type="subcellular location">
    <subcellularLocation>
        <location evidence="1">Cell membrane</location>
        <topology evidence="1">Multi-pass membrane protein</topology>
    </subcellularLocation>
</comment>
<dbReference type="Gene3D" id="1.20.1640.10">
    <property type="entry name" value="Multidrug efflux transporter AcrB transmembrane domain"/>
    <property type="match status" value="2"/>
</dbReference>
<feature type="transmembrane region" description="Helical" evidence="8">
    <location>
        <begin position="485"/>
        <end position="508"/>
    </location>
</feature>
<keyword evidence="7 8" id="KW-0472">Membrane</keyword>
<dbReference type="InterPro" id="IPR027463">
    <property type="entry name" value="AcrB_DN_DC_subdom"/>
</dbReference>
<evidence type="ECO:0000313" key="9">
    <source>
        <dbReference type="EMBL" id="MBY5958041.1"/>
    </source>
</evidence>
<keyword evidence="6 8" id="KW-1133">Transmembrane helix</keyword>
<feature type="transmembrane region" description="Helical" evidence="8">
    <location>
        <begin position="393"/>
        <end position="417"/>
    </location>
</feature>
<dbReference type="SUPFAM" id="SSF82866">
    <property type="entry name" value="Multidrug efflux transporter AcrB transmembrane domain"/>
    <property type="match status" value="2"/>
</dbReference>
<feature type="transmembrane region" description="Helical" evidence="8">
    <location>
        <begin position="904"/>
        <end position="923"/>
    </location>
</feature>
<dbReference type="Proteomes" id="UP000753961">
    <property type="component" value="Unassembled WGS sequence"/>
</dbReference>
<keyword evidence="10" id="KW-1185">Reference proteome</keyword>
<feature type="transmembrane region" description="Helical" evidence="8">
    <location>
        <begin position="929"/>
        <end position="951"/>
    </location>
</feature>
<dbReference type="Pfam" id="PF00873">
    <property type="entry name" value="ACR_tran"/>
    <property type="match status" value="1"/>
</dbReference>
<dbReference type="PANTHER" id="PTHR32063:SF24">
    <property type="entry name" value="CATION EFFLUX SYSTEM (ACRB_ACRD_ACRF FAMILY)"/>
    <property type="match status" value="1"/>
</dbReference>
<feature type="transmembrane region" description="Helical" evidence="8">
    <location>
        <begin position="1008"/>
        <end position="1034"/>
    </location>
</feature>
<dbReference type="GO" id="GO:0042910">
    <property type="term" value="F:xenobiotic transmembrane transporter activity"/>
    <property type="evidence" value="ECO:0007669"/>
    <property type="project" value="TreeGrafter"/>
</dbReference>
<dbReference type="Gene3D" id="3.30.2090.10">
    <property type="entry name" value="Multidrug efflux transporter AcrB TolC docking domain, DN and DC subdomains"/>
    <property type="match status" value="2"/>
</dbReference>
<evidence type="ECO:0000313" key="10">
    <source>
        <dbReference type="Proteomes" id="UP000753961"/>
    </source>
</evidence>
<keyword evidence="4" id="KW-1003">Cell membrane</keyword>
<dbReference type="SUPFAM" id="SSF56954">
    <property type="entry name" value="Outer membrane efflux proteins (OEP)"/>
    <property type="match status" value="1"/>
</dbReference>
<dbReference type="NCBIfam" id="TIGR00914">
    <property type="entry name" value="2A0601"/>
    <property type="match status" value="1"/>
</dbReference>
<feature type="transmembrane region" description="Helical" evidence="8">
    <location>
        <begin position="367"/>
        <end position="387"/>
    </location>
</feature>
<proteinExistence type="inferred from homology"/>
<dbReference type="RefSeq" id="WP_222579575.1">
    <property type="nucleotide sequence ID" value="NZ_JAHVHU010000007.1"/>
</dbReference>
<evidence type="ECO:0000256" key="2">
    <source>
        <dbReference type="ARBA" id="ARBA00010942"/>
    </source>
</evidence>
<feature type="transmembrane region" description="Helical" evidence="8">
    <location>
        <begin position="1046"/>
        <end position="1062"/>
    </location>
</feature>
<comment type="similarity">
    <text evidence="2">Belongs to the resistance-nodulation-cell division (RND) (TC 2.A.6) family.</text>
</comment>
<dbReference type="PANTHER" id="PTHR32063">
    <property type="match status" value="1"/>
</dbReference>
<dbReference type="GO" id="GO:0005886">
    <property type="term" value="C:plasma membrane"/>
    <property type="evidence" value="ECO:0007669"/>
    <property type="project" value="UniProtKB-SubCell"/>
</dbReference>
<dbReference type="InterPro" id="IPR001036">
    <property type="entry name" value="Acrflvin-R"/>
</dbReference>
<evidence type="ECO:0000256" key="1">
    <source>
        <dbReference type="ARBA" id="ARBA00004651"/>
    </source>
</evidence>
<dbReference type="PRINTS" id="PR00702">
    <property type="entry name" value="ACRIFLAVINRP"/>
</dbReference>
<dbReference type="SUPFAM" id="SSF82714">
    <property type="entry name" value="Multidrug efflux transporter AcrB TolC docking domain, DN and DC subdomains"/>
    <property type="match status" value="2"/>
</dbReference>
<keyword evidence="5 8" id="KW-0812">Transmembrane</keyword>
<dbReference type="GO" id="GO:0015562">
    <property type="term" value="F:efflux transmembrane transporter activity"/>
    <property type="evidence" value="ECO:0007669"/>
    <property type="project" value="InterPro"/>
</dbReference>
<dbReference type="GO" id="GO:0008324">
    <property type="term" value="F:monoatomic cation transmembrane transporter activity"/>
    <property type="evidence" value="ECO:0007669"/>
    <property type="project" value="InterPro"/>
</dbReference>
<organism evidence="9 10">
    <name type="scientific">Membranihabitans marinus</name>
    <dbReference type="NCBI Taxonomy" id="1227546"/>
    <lineage>
        <taxon>Bacteria</taxon>
        <taxon>Pseudomonadati</taxon>
        <taxon>Bacteroidota</taxon>
        <taxon>Saprospiria</taxon>
        <taxon>Saprospirales</taxon>
        <taxon>Saprospiraceae</taxon>
        <taxon>Membranihabitans</taxon>
    </lineage>
</organism>
<evidence type="ECO:0000256" key="7">
    <source>
        <dbReference type="ARBA" id="ARBA00023136"/>
    </source>
</evidence>